<protein>
    <recommendedName>
        <fullName evidence="3">Pentapeptide repeat-containing protein</fullName>
    </recommendedName>
</protein>
<dbReference type="EMBL" id="BBLT01000002">
    <property type="protein sequence ID" value="GAL84332.1"/>
    <property type="molecule type" value="Genomic_DNA"/>
</dbReference>
<dbReference type="AlphaFoldDB" id="A0A098LD48"/>
<dbReference type="PANTHER" id="PTHR42999">
    <property type="entry name" value="ANTIBIOTIC RESISTANCE PROTEIN MCBG"/>
    <property type="match status" value="1"/>
</dbReference>
<name>A0A098LD48_9BACT</name>
<gene>
    <name evidence="1" type="ORF">MYP_1560</name>
</gene>
<dbReference type="PANTHER" id="PTHR42999:SF1">
    <property type="entry name" value="PENTAPEPTIDE REPEAT-CONTAINING PROTEIN"/>
    <property type="match status" value="1"/>
</dbReference>
<comment type="caution">
    <text evidence="1">The sequence shown here is derived from an EMBL/GenBank/DDBJ whole genome shotgun (WGS) entry which is preliminary data.</text>
</comment>
<evidence type="ECO:0000313" key="2">
    <source>
        <dbReference type="Proteomes" id="UP000030185"/>
    </source>
</evidence>
<dbReference type="Gene3D" id="2.160.20.80">
    <property type="entry name" value="E3 ubiquitin-protein ligase SopA"/>
    <property type="match status" value="1"/>
</dbReference>
<dbReference type="InterPro" id="IPR001646">
    <property type="entry name" value="5peptide_repeat"/>
</dbReference>
<dbReference type="Pfam" id="PF00805">
    <property type="entry name" value="Pentapeptide"/>
    <property type="match status" value="1"/>
</dbReference>
<keyword evidence="2" id="KW-1185">Reference proteome</keyword>
<dbReference type="InterPro" id="IPR052949">
    <property type="entry name" value="PA_immunity-related"/>
</dbReference>
<dbReference type="Pfam" id="PF13599">
    <property type="entry name" value="Pentapeptide_4"/>
    <property type="match status" value="1"/>
</dbReference>
<evidence type="ECO:0008006" key="3">
    <source>
        <dbReference type="Google" id="ProtNLM"/>
    </source>
</evidence>
<sequence length="193" mass="21800">MWNMEGTLHQNKTFEKIIFTEKELRNREFEECTFISCDFLNSNLSGNTFTDCTFISTNLTMVKLQGTSLKNVHFKESKVMGVDFSKCKDFLFSVSFDNCMADYASFAAKKMVKTKFINCSLKGTQLAGTDLTSARFDHCNLDSAVFNKTILNGADFTTAYNFTIDPEMNSLKKAKFSMGGLSGLLNKYDLLIE</sequence>
<dbReference type="Proteomes" id="UP000030185">
    <property type="component" value="Unassembled WGS sequence"/>
</dbReference>
<dbReference type="eggNOG" id="COG1357">
    <property type="taxonomic scope" value="Bacteria"/>
</dbReference>
<proteinExistence type="predicted"/>
<accession>A0A098LD48</accession>
<reference evidence="1 2" key="1">
    <citation type="submission" date="2014-09" db="EMBL/GenBank/DDBJ databases">
        <title>Sporocytophaga myxococcoides PG-01 genome sequencing.</title>
        <authorList>
            <person name="Liu L."/>
            <person name="Gao P.J."/>
            <person name="Chen G.J."/>
            <person name="Wang L.S."/>
        </authorList>
    </citation>
    <scope>NUCLEOTIDE SEQUENCE [LARGE SCALE GENOMIC DNA]</scope>
    <source>
        <strain evidence="1 2">PG-01</strain>
    </source>
</reference>
<organism evidence="1 2">
    <name type="scientific">Sporocytophaga myxococcoides</name>
    <dbReference type="NCBI Taxonomy" id="153721"/>
    <lineage>
        <taxon>Bacteria</taxon>
        <taxon>Pseudomonadati</taxon>
        <taxon>Bacteroidota</taxon>
        <taxon>Cytophagia</taxon>
        <taxon>Cytophagales</taxon>
        <taxon>Cytophagaceae</taxon>
        <taxon>Sporocytophaga</taxon>
    </lineage>
</organism>
<evidence type="ECO:0000313" key="1">
    <source>
        <dbReference type="EMBL" id="GAL84332.1"/>
    </source>
</evidence>
<dbReference type="STRING" id="153721.MYP_1560"/>
<dbReference type="SUPFAM" id="SSF141571">
    <property type="entry name" value="Pentapeptide repeat-like"/>
    <property type="match status" value="1"/>
</dbReference>